<evidence type="ECO:0000313" key="2">
    <source>
        <dbReference type="EMBL" id="MCO1653498.1"/>
    </source>
</evidence>
<dbReference type="InterPro" id="IPR036388">
    <property type="entry name" value="WH-like_DNA-bd_sf"/>
</dbReference>
<dbReference type="Proteomes" id="UP001165283">
    <property type="component" value="Unassembled WGS sequence"/>
</dbReference>
<dbReference type="InterPro" id="IPR016032">
    <property type="entry name" value="Sig_transdc_resp-reg_C-effctor"/>
</dbReference>
<dbReference type="EMBL" id="JAGSOV010000001">
    <property type="protein sequence ID" value="MCO1653498.1"/>
    <property type="molecule type" value="Genomic_DNA"/>
</dbReference>
<dbReference type="Pfam" id="PF00196">
    <property type="entry name" value="GerE"/>
    <property type="match status" value="1"/>
</dbReference>
<evidence type="ECO:0000313" key="3">
    <source>
        <dbReference type="Proteomes" id="UP001165283"/>
    </source>
</evidence>
<dbReference type="PROSITE" id="PS50043">
    <property type="entry name" value="HTH_LUXR_2"/>
    <property type="match status" value="1"/>
</dbReference>
<name>A0ABT0ZS09_9PSEU</name>
<gene>
    <name evidence="2" type="ORF">KDL28_00360</name>
</gene>
<sequence>MRRANALVAQFAEQPFGGDDGTRPLRGRQEVAAAGMRLLDSATREVRQYDVPAPVGRPDVGDGLRARPSRGIRHRIVTDDSATRPVHRWGVEQRSLPRVPFRMLIADSHAALVGRAPEEALLIGPSLLLDVLVDGFESTWSLATPVDRPSLQPVAQPTVSEEDRRLLVVMAAGATDQAISRQLHISVRTVQRRVRALMDRLEAGTRFQAGMNAAKRGWI</sequence>
<protein>
    <submittedName>
        <fullName evidence="2">Response regulator transcription factor</fullName>
    </submittedName>
</protein>
<proteinExistence type="predicted"/>
<dbReference type="InterPro" id="IPR000792">
    <property type="entry name" value="Tscrpt_reg_LuxR_C"/>
</dbReference>
<dbReference type="Gene3D" id="1.10.10.10">
    <property type="entry name" value="Winged helix-like DNA-binding domain superfamily/Winged helix DNA-binding domain"/>
    <property type="match status" value="1"/>
</dbReference>
<dbReference type="RefSeq" id="WP_252435083.1">
    <property type="nucleotide sequence ID" value="NZ_JAGSOV010000001.1"/>
</dbReference>
<organism evidence="2 3">
    <name type="scientific">Pseudonocardia humida</name>
    <dbReference type="NCBI Taxonomy" id="2800819"/>
    <lineage>
        <taxon>Bacteria</taxon>
        <taxon>Bacillati</taxon>
        <taxon>Actinomycetota</taxon>
        <taxon>Actinomycetes</taxon>
        <taxon>Pseudonocardiales</taxon>
        <taxon>Pseudonocardiaceae</taxon>
        <taxon>Pseudonocardia</taxon>
    </lineage>
</organism>
<dbReference type="SMART" id="SM00421">
    <property type="entry name" value="HTH_LUXR"/>
    <property type="match status" value="1"/>
</dbReference>
<dbReference type="SUPFAM" id="SSF46894">
    <property type="entry name" value="C-terminal effector domain of the bipartite response regulators"/>
    <property type="match status" value="1"/>
</dbReference>
<comment type="caution">
    <text evidence="2">The sequence shown here is derived from an EMBL/GenBank/DDBJ whole genome shotgun (WGS) entry which is preliminary data.</text>
</comment>
<keyword evidence="3" id="KW-1185">Reference proteome</keyword>
<evidence type="ECO:0000259" key="1">
    <source>
        <dbReference type="PROSITE" id="PS50043"/>
    </source>
</evidence>
<accession>A0ABT0ZS09</accession>
<reference evidence="2" key="1">
    <citation type="submission" date="2021-04" db="EMBL/GenBank/DDBJ databases">
        <title>Pseudonocardia sp. nov., isolated from sandy soil of mangrove forest.</title>
        <authorList>
            <person name="Zan Z."/>
            <person name="Huang R."/>
            <person name="Liu W."/>
        </authorList>
    </citation>
    <scope>NUCLEOTIDE SEQUENCE</scope>
    <source>
        <strain evidence="2">S2-4</strain>
    </source>
</reference>
<feature type="domain" description="HTH luxR-type" evidence="1">
    <location>
        <begin position="152"/>
        <end position="217"/>
    </location>
</feature>